<keyword evidence="3" id="KW-1185">Reference proteome</keyword>
<proteinExistence type="predicted"/>
<protein>
    <recommendedName>
        <fullName evidence="1">Heterokaryon incompatibility domain-containing protein</fullName>
    </recommendedName>
</protein>
<dbReference type="Proteomes" id="UP000566819">
    <property type="component" value="Unassembled WGS sequence"/>
</dbReference>
<comment type="caution">
    <text evidence="2">The sequence shown here is derived from an EMBL/GenBank/DDBJ whole genome shotgun (WGS) entry which is preliminary data.</text>
</comment>
<dbReference type="Pfam" id="PF06985">
    <property type="entry name" value="HET"/>
    <property type="match status" value="1"/>
</dbReference>
<dbReference type="EMBL" id="JAAMPI010000922">
    <property type="protein sequence ID" value="KAF4627713.1"/>
    <property type="molecule type" value="Genomic_DNA"/>
</dbReference>
<gene>
    <name evidence="2" type="ORF">G7Y89_g10440</name>
</gene>
<dbReference type="PANTHER" id="PTHR33112:SF16">
    <property type="entry name" value="HETEROKARYON INCOMPATIBILITY DOMAIN-CONTAINING PROTEIN"/>
    <property type="match status" value="1"/>
</dbReference>
<evidence type="ECO:0000313" key="2">
    <source>
        <dbReference type="EMBL" id="KAF4627713.1"/>
    </source>
</evidence>
<accession>A0A8H4RDU5</accession>
<name>A0A8H4RDU5_9HELO</name>
<dbReference type="OrthoDB" id="5125733at2759"/>
<dbReference type="InterPro" id="IPR010730">
    <property type="entry name" value="HET"/>
</dbReference>
<evidence type="ECO:0000313" key="3">
    <source>
        <dbReference type="Proteomes" id="UP000566819"/>
    </source>
</evidence>
<feature type="domain" description="Heterokaryon incompatibility" evidence="1">
    <location>
        <begin position="176"/>
        <end position="317"/>
    </location>
</feature>
<organism evidence="2 3">
    <name type="scientific">Cudoniella acicularis</name>
    <dbReference type="NCBI Taxonomy" id="354080"/>
    <lineage>
        <taxon>Eukaryota</taxon>
        <taxon>Fungi</taxon>
        <taxon>Dikarya</taxon>
        <taxon>Ascomycota</taxon>
        <taxon>Pezizomycotina</taxon>
        <taxon>Leotiomycetes</taxon>
        <taxon>Helotiales</taxon>
        <taxon>Tricladiaceae</taxon>
        <taxon>Cudoniella</taxon>
    </lineage>
</organism>
<reference evidence="2 3" key="1">
    <citation type="submission" date="2020-03" db="EMBL/GenBank/DDBJ databases">
        <title>Draft Genome Sequence of Cudoniella acicularis.</title>
        <authorList>
            <person name="Buettner E."/>
            <person name="Kellner H."/>
        </authorList>
    </citation>
    <scope>NUCLEOTIDE SEQUENCE [LARGE SCALE GENOMIC DNA]</scope>
    <source>
        <strain evidence="2 3">DSM 108380</strain>
    </source>
</reference>
<dbReference type="AlphaFoldDB" id="A0A8H4RDU5"/>
<sequence length="654" mass="74180">MSFELKTGSNLCDECSKLSPKSGCVIRDAESLSINAELGCPCCTLICICAENFFAGLSEIEEAQIETFQEDGPGPNEVWISIRDLPLAQDKPLRFEVFRKQDDVGVAINDLVLLRQPYEHPFSTIAMERVKRWLQTCQESHFQCTKQLDFLPTRVIDLSGEEPVLIDGINAPHGHYITLSHCWGLKIMLTTTQETKTERYKGIPLSLLPKVFEDAIKIAKILGMIYLWIDSLCIIQDSVEDWQKESKRMHEYYGNSILTISALDSPDSHHGILNPRESEPFVTLTSEQNLLLRKGFPAQRDVFGFSPLNSRAWALQERLLSTRILHYGKHEIFWECMTCSAREGSTVVSDEPYQPGYVVISEGMDFKRIMGYLKRQSHLEAMLGPAAGSVSSGVESIWFRLVTRYTIRDLTKVSDRLPAISGLASQIAQVTKREYLAGIWKEDLEDLLWIIVPYLYKTPTRAKEIIEEYGYQAPSWSWASTPWASYYPRRGREHHLPNDSDLRIIDSKVSTIGHNPFGQVKDGHLKIQGYYLNVLQFHEGAKDDSVGISLQTESFDHPETFFWTASLDEIYNVEKPSPKGGNYVAIFVLEKVGSLENFDEATSPSHSYCLLLVLCEGQFINGEKVWKRVGTAETSRAPRHGGNWNWKNGTFVVI</sequence>
<dbReference type="PANTHER" id="PTHR33112">
    <property type="entry name" value="DOMAIN PROTEIN, PUTATIVE-RELATED"/>
    <property type="match status" value="1"/>
</dbReference>
<evidence type="ECO:0000259" key="1">
    <source>
        <dbReference type="Pfam" id="PF06985"/>
    </source>
</evidence>